<evidence type="ECO:0000256" key="2">
    <source>
        <dbReference type="ARBA" id="ARBA00022737"/>
    </source>
</evidence>
<dbReference type="PROSITE" id="PS50082">
    <property type="entry name" value="WD_REPEATS_2"/>
    <property type="match status" value="1"/>
</dbReference>
<keyword evidence="6" id="KW-1185">Reference proteome</keyword>
<dbReference type="Gene3D" id="2.130.10.10">
    <property type="entry name" value="YVTN repeat-like/Quinoprotein amine dehydrogenase"/>
    <property type="match status" value="1"/>
</dbReference>
<dbReference type="InterPro" id="IPR015943">
    <property type="entry name" value="WD40/YVTN_repeat-like_dom_sf"/>
</dbReference>
<protein>
    <recommendedName>
        <fullName evidence="7">WD40 repeat-like protein</fullName>
    </recommendedName>
</protein>
<keyword evidence="2" id="KW-0677">Repeat</keyword>
<evidence type="ECO:0000256" key="3">
    <source>
        <dbReference type="PROSITE-ProRule" id="PRU00221"/>
    </source>
</evidence>
<proteinExistence type="predicted"/>
<evidence type="ECO:0000313" key="6">
    <source>
        <dbReference type="Proteomes" id="UP000007148"/>
    </source>
</evidence>
<organism evidence="5 6">
    <name type="scientific">Serendipita indica (strain DSM 11827)</name>
    <name type="common">Root endophyte fungus</name>
    <name type="synonym">Piriformospora indica</name>
    <dbReference type="NCBI Taxonomy" id="1109443"/>
    <lineage>
        <taxon>Eukaryota</taxon>
        <taxon>Fungi</taxon>
        <taxon>Dikarya</taxon>
        <taxon>Basidiomycota</taxon>
        <taxon>Agaricomycotina</taxon>
        <taxon>Agaricomycetes</taxon>
        <taxon>Sebacinales</taxon>
        <taxon>Serendipitaceae</taxon>
        <taxon>Serendipita</taxon>
    </lineage>
</organism>
<dbReference type="Pfam" id="PF00400">
    <property type="entry name" value="WD40"/>
    <property type="match status" value="1"/>
</dbReference>
<dbReference type="SUPFAM" id="SSF101908">
    <property type="entry name" value="Putative isomerase YbhE"/>
    <property type="match status" value="1"/>
</dbReference>
<name>G4T961_SERID</name>
<comment type="caution">
    <text evidence="5">The sequence shown here is derived from an EMBL/GenBank/DDBJ whole genome shotgun (WGS) entry which is preliminary data.</text>
</comment>
<sequence length="674" mass="74679">MDRYRVPVAGTVAAPIEISSDEGDEKKEHPASIFKSISRKRKRIDHGTEPIFIGSDDDCPLVKETPHSRIEDPWNKRRKLLGSTSDSLDVDSVDIVFDEEMEHYDDIDMTVHAWEVEPADRIMGAPRLQGERRVESYSRRPRIHTPRMPSRPLAITDALSFLSLSFASSRQRTVSLPYPHRVRLSISPFTQRFASRYNAPIFKRMYELRPAGSANTIAQSGPYLVVAANRSGDDTRNGLVVLESVTGQSIPLSFPGHAQHKDGCIYLPGQRLDVDNVDYRSLLDVQFDPARPTVFATSGGDQRRLFWNIRVSRDGSFVAKSLLEKEASQKLTGQPHHIQFSRNAAHWGEDPRSISTHAVSDSTGRIHIRYFTGQRSALDVQTRYNQQVSALCFGSQRSENMLFGGTETKLWSEPLIGNQLGFQFCPDGSIYRMRYTDSVDEVEDLCTNPQGDKLASITVNMDKTTIECKRCDRRRIVSSHTLSIYSTAGQSGRPTPTYNPNLIGEVTLPPFLPSDRSDECGAAVTTAWSPCGIQIAVARDDDSVNIFDTRFLGSSPLLTLEHTGSYPSGLRRAVNSRGVESRCCTVPKKQPEHGITGLKWVEGIQISSGLVTAGGDGTVRLWDTRQAGEYTTLATLETGIASINLGDVSKGECGLVVGDNDGLLQVFNRGIQDK</sequence>
<keyword evidence="1 3" id="KW-0853">WD repeat</keyword>
<dbReference type="InterPro" id="IPR019775">
    <property type="entry name" value="WD40_repeat_CS"/>
</dbReference>
<gene>
    <name evidence="5" type="ORF">PIIN_01688</name>
</gene>
<dbReference type="EMBL" id="CAFZ01000021">
    <property type="protein sequence ID" value="CCA67864.1"/>
    <property type="molecule type" value="Genomic_DNA"/>
</dbReference>
<dbReference type="eggNOG" id="ENOG502SNZ7">
    <property type="taxonomic scope" value="Eukaryota"/>
</dbReference>
<accession>G4T961</accession>
<reference evidence="5 6" key="1">
    <citation type="journal article" date="2011" name="PLoS Pathog.">
        <title>Endophytic Life Strategies Decoded by Genome and Transcriptome Analyses of the Mutualistic Root Symbiont Piriformospora indica.</title>
        <authorList>
            <person name="Zuccaro A."/>
            <person name="Lahrmann U."/>
            <person name="Guldener U."/>
            <person name="Langen G."/>
            <person name="Pfiffi S."/>
            <person name="Biedenkopf D."/>
            <person name="Wong P."/>
            <person name="Samans B."/>
            <person name="Grimm C."/>
            <person name="Basiewicz M."/>
            <person name="Murat C."/>
            <person name="Martin F."/>
            <person name="Kogel K.H."/>
        </authorList>
    </citation>
    <scope>NUCLEOTIDE SEQUENCE [LARGE SCALE GENOMIC DNA]</scope>
    <source>
        <strain evidence="5 6">DSM 11827</strain>
    </source>
</reference>
<feature type="repeat" description="WD" evidence="3">
    <location>
        <begin position="610"/>
        <end position="632"/>
    </location>
</feature>
<dbReference type="PROSITE" id="PS00678">
    <property type="entry name" value="WD_REPEATS_1"/>
    <property type="match status" value="1"/>
</dbReference>
<feature type="region of interest" description="Disordered" evidence="4">
    <location>
        <begin position="1"/>
        <end position="31"/>
    </location>
</feature>
<evidence type="ECO:0000256" key="4">
    <source>
        <dbReference type="SAM" id="MobiDB-lite"/>
    </source>
</evidence>
<dbReference type="HOGENOM" id="CLU_407739_0_0_1"/>
<dbReference type="Proteomes" id="UP000007148">
    <property type="component" value="Unassembled WGS sequence"/>
</dbReference>
<evidence type="ECO:0000313" key="5">
    <source>
        <dbReference type="EMBL" id="CCA67864.1"/>
    </source>
</evidence>
<dbReference type="InterPro" id="IPR001680">
    <property type="entry name" value="WD40_rpt"/>
</dbReference>
<dbReference type="OrthoDB" id="10248252at2759"/>
<evidence type="ECO:0000256" key="1">
    <source>
        <dbReference type="ARBA" id="ARBA00022574"/>
    </source>
</evidence>
<dbReference type="STRING" id="1109443.G4T961"/>
<dbReference type="SMART" id="SM00320">
    <property type="entry name" value="WD40"/>
    <property type="match status" value="4"/>
</dbReference>
<evidence type="ECO:0008006" key="7">
    <source>
        <dbReference type="Google" id="ProtNLM"/>
    </source>
</evidence>
<dbReference type="InParanoid" id="G4T961"/>
<dbReference type="AlphaFoldDB" id="G4T961"/>